<dbReference type="SUPFAM" id="SSF56784">
    <property type="entry name" value="HAD-like"/>
    <property type="match status" value="1"/>
</dbReference>
<dbReference type="GO" id="GO:0016791">
    <property type="term" value="F:phosphatase activity"/>
    <property type="evidence" value="ECO:0007669"/>
    <property type="project" value="TreeGrafter"/>
</dbReference>
<sequence>MALGVLNPAAQGSAKGPGRIDAPFLDRYRRAMMDFPPGLSALSDRYDVVLSDVWGVIHNGVASFPEACYALTKWAQTKGPVVLISNSPRPSHDVVAQLDALGVPRSAWQGFVTSGDATRALLKANAPGKVWKIGPARDEVLYEGIDLVAAGCEDADFISCTGLYEDEVEVPEDYRDRLKVAAERGLLFICANPDRVVQRGDRLIYCAGSLADLYESLGGKVVMAGKPFGQIYDLAVAEAARLLGRPVDRARILCVGDGVITDVKGAHDQKLACLFVAKGIHGDKAVGPDGQLVPDAVHALLDAEAVGATHAIGDLVW</sequence>
<dbReference type="NCBIfam" id="TIGR01460">
    <property type="entry name" value="HAD-SF-IIA"/>
    <property type="match status" value="1"/>
</dbReference>
<dbReference type="EMBL" id="CP023315">
    <property type="protein sequence ID" value="ATC32922.1"/>
    <property type="molecule type" value="Genomic_DNA"/>
</dbReference>
<evidence type="ECO:0000313" key="1">
    <source>
        <dbReference type="EMBL" id="ATC32922.1"/>
    </source>
</evidence>
<dbReference type="Proteomes" id="UP000217311">
    <property type="component" value="Chromosome"/>
</dbReference>
<gene>
    <name evidence="1" type="ORF">CA606_11590</name>
</gene>
<dbReference type="PANTHER" id="PTHR19288:SF90">
    <property type="entry name" value="OS08G0542600 PROTEIN"/>
    <property type="match status" value="1"/>
</dbReference>
<dbReference type="CDD" id="cd07525">
    <property type="entry name" value="HAD_like"/>
    <property type="match status" value="1"/>
</dbReference>
<dbReference type="InterPro" id="IPR006357">
    <property type="entry name" value="HAD-SF_hydro_IIA"/>
</dbReference>
<dbReference type="NCBIfam" id="TIGR01459">
    <property type="entry name" value="HAD-SF-IIA-hyp4"/>
    <property type="match status" value="1"/>
</dbReference>
<dbReference type="InterPro" id="IPR036412">
    <property type="entry name" value="HAD-like_sf"/>
</dbReference>
<evidence type="ECO:0000313" key="2">
    <source>
        <dbReference type="Proteomes" id="UP000217311"/>
    </source>
</evidence>
<dbReference type="InterPro" id="IPR006356">
    <property type="entry name" value="HAD-SF_hydro_IIA_hyp3"/>
</dbReference>
<dbReference type="Gene3D" id="3.40.50.1000">
    <property type="entry name" value="HAD superfamily/HAD-like"/>
    <property type="match status" value="2"/>
</dbReference>
<dbReference type="GO" id="GO:0005737">
    <property type="term" value="C:cytoplasm"/>
    <property type="evidence" value="ECO:0007669"/>
    <property type="project" value="TreeGrafter"/>
</dbReference>
<protein>
    <submittedName>
        <fullName evidence="1">TIGR01459 family HAD-type hydrolase</fullName>
    </submittedName>
</protein>
<dbReference type="AlphaFoldDB" id="A0A290MSU8"/>
<organism evidence="1 2">
    <name type="scientific">Caulobacter vibrioides</name>
    <name type="common">Caulobacter crescentus</name>
    <dbReference type="NCBI Taxonomy" id="155892"/>
    <lineage>
        <taxon>Bacteria</taxon>
        <taxon>Pseudomonadati</taxon>
        <taxon>Pseudomonadota</taxon>
        <taxon>Alphaproteobacteria</taxon>
        <taxon>Caulobacterales</taxon>
        <taxon>Caulobacteraceae</taxon>
        <taxon>Caulobacter</taxon>
    </lineage>
</organism>
<keyword evidence="1" id="KW-0378">Hydrolase</keyword>
<dbReference type="Pfam" id="PF13242">
    <property type="entry name" value="Hydrolase_like"/>
    <property type="match status" value="1"/>
</dbReference>
<name>A0A290MSU8_CAUVI</name>
<dbReference type="Pfam" id="PF13344">
    <property type="entry name" value="Hydrolase_6"/>
    <property type="match status" value="1"/>
</dbReference>
<reference evidence="2" key="1">
    <citation type="submission" date="2017-09" db="EMBL/GenBank/DDBJ databases">
        <title>Genome evolution observed in wild isolates of Caulobacter crescentus.</title>
        <authorList>
            <person name="Ely B."/>
            <person name="Wilson K."/>
            <person name="Scott D."/>
        </authorList>
    </citation>
    <scope>NUCLEOTIDE SEQUENCE [LARGE SCALE GENOMIC DNA]</scope>
    <source>
        <strain evidence="2">CB13b1a</strain>
    </source>
</reference>
<accession>A0A290MSU8</accession>
<proteinExistence type="predicted"/>
<dbReference type="PANTHER" id="PTHR19288">
    <property type="entry name" value="4-NITROPHENYLPHOSPHATASE-RELATED"/>
    <property type="match status" value="1"/>
</dbReference>
<dbReference type="InterPro" id="IPR023214">
    <property type="entry name" value="HAD_sf"/>
</dbReference>